<organism evidence="1 2">
    <name type="scientific">Flavobacterium endophyticum</name>
    <dbReference type="NCBI Taxonomy" id="1540163"/>
    <lineage>
        <taxon>Bacteria</taxon>
        <taxon>Pseudomonadati</taxon>
        <taxon>Bacteroidota</taxon>
        <taxon>Flavobacteriia</taxon>
        <taxon>Flavobacteriales</taxon>
        <taxon>Flavobacteriaceae</taxon>
        <taxon>Flavobacterium</taxon>
    </lineage>
</organism>
<evidence type="ECO:0000313" key="1">
    <source>
        <dbReference type="EMBL" id="RKS25998.1"/>
    </source>
</evidence>
<dbReference type="OrthoDB" id="1322834at2"/>
<evidence type="ECO:0000313" key="2">
    <source>
        <dbReference type="Proteomes" id="UP000277579"/>
    </source>
</evidence>
<keyword evidence="2" id="KW-1185">Reference proteome</keyword>
<dbReference type="Proteomes" id="UP000277579">
    <property type="component" value="Unassembled WGS sequence"/>
</dbReference>
<sequence>MISIVHGLKEYHLQPKVGARYSYRFETIVDDFSIEKRPIQKSYIRDVKIMPIGKAEYLDVYQIFTAKISIKSNVAVADEYLIKQIGYAFDEIEAGVDYTGKIVRIFNKAELSSRWQKTSRELEKEYEGSFIQSYFSEIAMILKDETKLIEFLSSYKMFGLYFHGLFGNYLLWEMPIVRKKIAEDFKNSEVTEQIHPEKKDFVRYKINGRSNALYKYEGELVYKEYQLKEALIELEDSMQSIKYATLFLG</sequence>
<accession>A0A495MKP7</accession>
<dbReference type="RefSeq" id="WP_121375359.1">
    <property type="nucleotide sequence ID" value="NZ_RBLC01000001.1"/>
</dbReference>
<dbReference type="AlphaFoldDB" id="A0A495MKP7"/>
<gene>
    <name evidence="1" type="ORF">CLV94_1049</name>
</gene>
<reference evidence="1 2" key="1">
    <citation type="submission" date="2018-10" db="EMBL/GenBank/DDBJ databases">
        <title>Genomic Encyclopedia of Archaeal and Bacterial Type Strains, Phase II (KMG-II): from individual species to whole genera.</title>
        <authorList>
            <person name="Goeker M."/>
        </authorList>
    </citation>
    <scope>NUCLEOTIDE SEQUENCE [LARGE SCALE GENOMIC DNA]</scope>
    <source>
        <strain evidence="1 2">DSM 29537</strain>
    </source>
</reference>
<comment type="caution">
    <text evidence="1">The sequence shown here is derived from an EMBL/GenBank/DDBJ whole genome shotgun (WGS) entry which is preliminary data.</text>
</comment>
<dbReference type="EMBL" id="RBLC01000001">
    <property type="protein sequence ID" value="RKS25998.1"/>
    <property type="molecule type" value="Genomic_DNA"/>
</dbReference>
<proteinExistence type="predicted"/>
<protein>
    <submittedName>
        <fullName evidence="1">Uncharacterized protein</fullName>
    </submittedName>
</protein>
<name>A0A495MKP7_9FLAO</name>